<keyword evidence="4 7" id="KW-0833">Ubl conjugation pathway</keyword>
<comment type="similarity">
    <text evidence="2 7">Belongs to the peptidase C19 family.</text>
</comment>
<organism evidence="10 11">
    <name type="scientific">Rotaria magnacalcarata</name>
    <dbReference type="NCBI Taxonomy" id="392030"/>
    <lineage>
        <taxon>Eukaryota</taxon>
        <taxon>Metazoa</taxon>
        <taxon>Spiralia</taxon>
        <taxon>Gnathifera</taxon>
        <taxon>Rotifera</taxon>
        <taxon>Eurotatoria</taxon>
        <taxon>Bdelloidea</taxon>
        <taxon>Philodinida</taxon>
        <taxon>Philodinidae</taxon>
        <taxon>Rotaria</taxon>
    </lineage>
</organism>
<proteinExistence type="inferred from homology"/>
<dbReference type="Pfam" id="PF00443">
    <property type="entry name" value="UCH"/>
    <property type="match status" value="1"/>
</dbReference>
<evidence type="ECO:0000259" key="9">
    <source>
        <dbReference type="PROSITE" id="PS51159"/>
    </source>
</evidence>
<dbReference type="SUPFAM" id="SSF54001">
    <property type="entry name" value="Cysteine proteinases"/>
    <property type="match status" value="1"/>
</dbReference>
<keyword evidence="5 7" id="KW-0378">Hydrolase</keyword>
<evidence type="ECO:0000256" key="5">
    <source>
        <dbReference type="ARBA" id="ARBA00022801"/>
    </source>
</evidence>
<evidence type="ECO:0000313" key="11">
    <source>
        <dbReference type="Proteomes" id="UP000663866"/>
    </source>
</evidence>
<dbReference type="PROSITE" id="PS51159">
    <property type="entry name" value="CBM21"/>
    <property type="match status" value="1"/>
</dbReference>
<dbReference type="PROSITE" id="PS50235">
    <property type="entry name" value="USP_3"/>
    <property type="match status" value="1"/>
</dbReference>
<dbReference type="CDD" id="cd02674">
    <property type="entry name" value="Peptidase_C19R"/>
    <property type="match status" value="1"/>
</dbReference>
<comment type="catalytic activity">
    <reaction evidence="1 7">
        <text>Thiol-dependent hydrolysis of ester, thioester, amide, peptide and isopeptide bonds formed by the C-terminal Gly of ubiquitin (a 76-residue protein attached to proteins as an intracellular targeting signal).</text>
        <dbReference type="EC" id="3.4.19.12"/>
    </reaction>
</comment>
<evidence type="ECO:0000256" key="2">
    <source>
        <dbReference type="ARBA" id="ARBA00009085"/>
    </source>
</evidence>
<dbReference type="PANTHER" id="PTHR21646:SF24">
    <property type="entry name" value="UBIQUITIN CARBOXYL-TERMINAL HYDROLASE"/>
    <property type="match status" value="1"/>
</dbReference>
<evidence type="ECO:0000313" key="10">
    <source>
        <dbReference type="EMBL" id="CAF3865799.1"/>
    </source>
</evidence>
<dbReference type="GO" id="GO:0016579">
    <property type="term" value="P:protein deubiquitination"/>
    <property type="evidence" value="ECO:0007669"/>
    <property type="project" value="InterPro"/>
</dbReference>
<reference evidence="10" key="1">
    <citation type="submission" date="2021-02" db="EMBL/GenBank/DDBJ databases">
        <authorList>
            <person name="Nowell W R."/>
        </authorList>
    </citation>
    <scope>NUCLEOTIDE SEQUENCE</scope>
</reference>
<dbReference type="GO" id="GO:0006508">
    <property type="term" value="P:proteolysis"/>
    <property type="evidence" value="ECO:0007669"/>
    <property type="project" value="UniProtKB-KW"/>
</dbReference>
<dbReference type="EC" id="3.4.19.12" evidence="7"/>
<protein>
    <recommendedName>
        <fullName evidence="7">Ubiquitin carboxyl-terminal hydrolase</fullName>
        <ecNumber evidence="7">3.4.19.12</ecNumber>
    </recommendedName>
</protein>
<sequence length="492" mass="57306">MTVSSEKQSMNQEYSLCMPKDFERSRNLLQQVYEKQVVLEYIFTRGITAYGGIRVNNRGFEKEVSVKYSIDQWKTASVIHAYHSIFYYDSNTNLFQFKLTITIDELLLMLSTKDSTSSILPMSISFAICYAVHEHKFWDNNYSRDYILEIEENTEKRSKSILLDDAFRVQIAKDYRAISHGSAQAGIVCGLKNLGGTCFMNSVLQSLLFTSPLTSYFLLNEDTKNISVSNEIIVNEYLNLIYLLFCKKYAVIIPVPFKQIIGHMQDIYFENQQQDAHEFLLFLLDYLHEDLIRIKSTPIIVDLFHGTYKSTTTCLDCEHFSVNFETFVCLTLPIPLTSQCTLEDCLQHLNEDEYLADDSRWFCSECQRLCNGKKRLEIYKLPKILIIQLKRFQLNHEFNWIKNDTLVLYPVDNLCLQQSCPSASSQQALYTLYSVINHQGSLNDGHYTTFCRDNEQLQWFECDDEKIKYCNSDKLDSNSNAYLLFYIMKNAT</sequence>
<keyword evidence="6 7" id="KW-0788">Thiol protease</keyword>
<comment type="caution">
    <text evidence="10">The sequence shown here is derived from an EMBL/GenBank/DDBJ whole genome shotgun (WGS) entry which is preliminary data.</text>
</comment>
<dbReference type="PROSITE" id="PS00972">
    <property type="entry name" value="USP_1"/>
    <property type="match status" value="1"/>
</dbReference>
<name>A0A819FBW0_9BILA</name>
<evidence type="ECO:0000259" key="8">
    <source>
        <dbReference type="PROSITE" id="PS50235"/>
    </source>
</evidence>
<feature type="domain" description="USP" evidence="8">
    <location>
        <begin position="189"/>
        <end position="489"/>
    </location>
</feature>
<accession>A0A819FBW0</accession>
<dbReference type="Gene3D" id="3.90.70.10">
    <property type="entry name" value="Cysteine proteinases"/>
    <property type="match status" value="1"/>
</dbReference>
<feature type="domain" description="CBM21" evidence="9">
    <location>
        <begin position="29"/>
        <end position="149"/>
    </location>
</feature>
<dbReference type="InterPro" id="IPR038765">
    <property type="entry name" value="Papain-like_cys_pep_sf"/>
</dbReference>
<dbReference type="GO" id="GO:0004843">
    <property type="term" value="F:cysteine-type deubiquitinase activity"/>
    <property type="evidence" value="ECO:0007669"/>
    <property type="project" value="UniProtKB-UniRule"/>
</dbReference>
<keyword evidence="3 7" id="KW-0645">Protease</keyword>
<dbReference type="InterPro" id="IPR018200">
    <property type="entry name" value="USP_CS"/>
</dbReference>
<dbReference type="InterPro" id="IPR005036">
    <property type="entry name" value="CBM21_dom"/>
</dbReference>
<dbReference type="EMBL" id="CAJOBG010000849">
    <property type="protein sequence ID" value="CAF3865799.1"/>
    <property type="molecule type" value="Genomic_DNA"/>
</dbReference>
<evidence type="ECO:0000256" key="1">
    <source>
        <dbReference type="ARBA" id="ARBA00000707"/>
    </source>
</evidence>
<evidence type="ECO:0000256" key="6">
    <source>
        <dbReference type="ARBA" id="ARBA00022807"/>
    </source>
</evidence>
<evidence type="ECO:0000256" key="7">
    <source>
        <dbReference type="RuleBase" id="RU366025"/>
    </source>
</evidence>
<dbReference type="PROSITE" id="PS00973">
    <property type="entry name" value="USP_2"/>
    <property type="match status" value="1"/>
</dbReference>
<gene>
    <name evidence="10" type="ORF">OVN521_LOCUS7640</name>
</gene>
<dbReference type="PANTHER" id="PTHR21646">
    <property type="entry name" value="UBIQUITIN CARBOXYL-TERMINAL HYDROLASE"/>
    <property type="match status" value="1"/>
</dbReference>
<dbReference type="InterPro" id="IPR028889">
    <property type="entry name" value="USP"/>
</dbReference>
<dbReference type="Proteomes" id="UP000663866">
    <property type="component" value="Unassembled WGS sequence"/>
</dbReference>
<dbReference type="InterPro" id="IPR001394">
    <property type="entry name" value="Peptidase_C19_UCH"/>
</dbReference>
<dbReference type="Gene3D" id="2.60.40.2440">
    <property type="entry name" value="Carbohydrate binding type-21 domain"/>
    <property type="match status" value="1"/>
</dbReference>
<dbReference type="Pfam" id="PF03370">
    <property type="entry name" value="CBM_21"/>
    <property type="match status" value="1"/>
</dbReference>
<dbReference type="InterPro" id="IPR038175">
    <property type="entry name" value="CBM21_dom_sf"/>
</dbReference>
<evidence type="ECO:0000256" key="4">
    <source>
        <dbReference type="ARBA" id="ARBA00022786"/>
    </source>
</evidence>
<keyword evidence="11" id="KW-1185">Reference proteome</keyword>
<dbReference type="InterPro" id="IPR050185">
    <property type="entry name" value="Ub_carboxyl-term_hydrolase"/>
</dbReference>
<dbReference type="AlphaFoldDB" id="A0A819FBW0"/>
<evidence type="ECO:0000256" key="3">
    <source>
        <dbReference type="ARBA" id="ARBA00022670"/>
    </source>
</evidence>